<organism evidence="2 3">
    <name type="scientific">Flavobacterium xueshanense</name>
    <dbReference type="NCBI Taxonomy" id="935223"/>
    <lineage>
        <taxon>Bacteria</taxon>
        <taxon>Pseudomonadati</taxon>
        <taxon>Bacteroidota</taxon>
        <taxon>Flavobacteriia</taxon>
        <taxon>Flavobacteriales</taxon>
        <taxon>Flavobacteriaceae</taxon>
        <taxon>Flavobacterium</taxon>
    </lineage>
</organism>
<reference evidence="3" key="1">
    <citation type="submission" date="2016-10" db="EMBL/GenBank/DDBJ databases">
        <authorList>
            <person name="Varghese N."/>
            <person name="Submissions S."/>
        </authorList>
    </citation>
    <scope>NUCLEOTIDE SEQUENCE [LARGE SCALE GENOMIC DNA]</scope>
    <source>
        <strain evidence="3">CGMCC 1.9227</strain>
    </source>
</reference>
<dbReference type="Proteomes" id="UP000198596">
    <property type="component" value="Unassembled WGS sequence"/>
</dbReference>
<dbReference type="EMBL" id="FONQ01000008">
    <property type="protein sequence ID" value="SFF07221.1"/>
    <property type="molecule type" value="Genomic_DNA"/>
</dbReference>
<protein>
    <recommendedName>
        <fullName evidence="4">Curlin associated repeat-containing protein</fullName>
    </recommendedName>
</protein>
<dbReference type="RefSeq" id="WP_143071071.1">
    <property type="nucleotide sequence ID" value="NZ_FONQ01000008.1"/>
</dbReference>
<name>A0A1I2FRY8_9FLAO</name>
<dbReference type="AlphaFoldDB" id="A0A1I2FRY8"/>
<gene>
    <name evidence="2" type="ORF">SAMN04488131_10862</name>
</gene>
<dbReference type="STRING" id="935223.SAMN04488131_10862"/>
<keyword evidence="3" id="KW-1185">Reference proteome</keyword>
<evidence type="ECO:0000313" key="3">
    <source>
        <dbReference type="Proteomes" id="UP000198596"/>
    </source>
</evidence>
<evidence type="ECO:0000256" key="1">
    <source>
        <dbReference type="SAM" id="SignalP"/>
    </source>
</evidence>
<proteinExistence type="predicted"/>
<evidence type="ECO:0000313" key="2">
    <source>
        <dbReference type="EMBL" id="SFF07221.1"/>
    </source>
</evidence>
<accession>A0A1I2FRY8</accession>
<sequence length="174" mass="19405">MKSSFSNIVIMCVSFASVSFAQGTAVDNDYNQNSSFLLFSKENLHLASNTIKNQEDLLGSKNLQRDVMIQQIGSFNYVNANLKAKDINVSLVQNGIDNEIFMDKNANSIVQKIVQEGKSNYIKDFSLYVNYDINMEIIQKGNNQNIQNYGTNSLSKNMKIIQSGNGASVIILNK</sequence>
<keyword evidence="1" id="KW-0732">Signal</keyword>
<evidence type="ECO:0008006" key="4">
    <source>
        <dbReference type="Google" id="ProtNLM"/>
    </source>
</evidence>
<feature type="chain" id="PRO_5011538018" description="Curlin associated repeat-containing protein" evidence="1">
    <location>
        <begin position="22"/>
        <end position="174"/>
    </location>
</feature>
<feature type="signal peptide" evidence="1">
    <location>
        <begin position="1"/>
        <end position="21"/>
    </location>
</feature>
<dbReference type="OrthoDB" id="1361185at2"/>